<evidence type="ECO:0000313" key="1">
    <source>
        <dbReference type="EMBL" id="TJY43837.1"/>
    </source>
</evidence>
<dbReference type="AlphaFoldDB" id="A0A4U0FG02"/>
<comment type="caution">
    <text evidence="1">The sequence shown here is derived from an EMBL/GenBank/DDBJ whole genome shotgun (WGS) entry which is preliminary data.</text>
</comment>
<accession>A0A4U0FG02</accession>
<keyword evidence="2" id="KW-1185">Reference proteome</keyword>
<reference evidence="1 2" key="1">
    <citation type="submission" date="2019-04" db="EMBL/GenBank/DDBJ databases">
        <title>Cohnella sp. nov., isolated from soil.</title>
        <authorList>
            <person name="Kim W."/>
        </authorList>
    </citation>
    <scope>NUCLEOTIDE SEQUENCE [LARGE SCALE GENOMIC DNA]</scope>
    <source>
        <strain evidence="1 2">CAU 1483</strain>
    </source>
</reference>
<name>A0A4U0FG02_9BACL</name>
<evidence type="ECO:0000313" key="2">
    <source>
        <dbReference type="Proteomes" id="UP000309673"/>
    </source>
</evidence>
<gene>
    <name evidence="1" type="ORF">E5161_00015</name>
</gene>
<proteinExistence type="predicted"/>
<dbReference type="Proteomes" id="UP000309673">
    <property type="component" value="Unassembled WGS sequence"/>
</dbReference>
<dbReference type="RefSeq" id="WP_136775558.1">
    <property type="nucleotide sequence ID" value="NZ_SUPK01000001.1"/>
</dbReference>
<organism evidence="1 2">
    <name type="scientific">Cohnella pontilimi</name>
    <dbReference type="NCBI Taxonomy" id="2564100"/>
    <lineage>
        <taxon>Bacteria</taxon>
        <taxon>Bacillati</taxon>
        <taxon>Bacillota</taxon>
        <taxon>Bacilli</taxon>
        <taxon>Bacillales</taxon>
        <taxon>Paenibacillaceae</taxon>
        <taxon>Cohnella</taxon>
    </lineage>
</organism>
<protein>
    <submittedName>
        <fullName evidence="1">Uncharacterized protein</fullName>
    </submittedName>
</protein>
<dbReference type="EMBL" id="SUPK01000001">
    <property type="protein sequence ID" value="TJY43837.1"/>
    <property type="molecule type" value="Genomic_DNA"/>
</dbReference>
<dbReference type="OrthoDB" id="2598580at2"/>
<sequence length="195" mass="23050">MINELLKTLDETPLEDDVFFRITECVKRTDDELELSLDIVYQYQTDVIQTWKLTCKDVHDHKISFCYFESIEEYDEHILLWRYNQPDFELYFSSIPNDIEALIGKLYREHIDITKQWIPFGSLFNEKVNWLLEQGNGLLATGPEQIINVYNRALQEQGVRSSIIAKGQQQTNNYKVLLLEDSFIIAKEFEAQMIK</sequence>